<accession>A0A447CRV1</accession>
<reference evidence="3" key="1">
    <citation type="submission" date="2018-10" db="EMBL/GenBank/DDBJ databases">
        <authorList>
            <person name="Peiro R."/>
            <person name="Begona"/>
            <person name="Cbmso G."/>
            <person name="Lopez M."/>
            <person name="Gonzalez S."/>
            <person name="Sacristan E."/>
            <person name="Castillo E."/>
        </authorList>
    </citation>
    <scope>NUCLEOTIDE SEQUENCE [LARGE SCALE GENOMIC DNA]</scope>
</reference>
<gene>
    <name evidence="2" type="ORF">RHODGE_RHODGE_00980</name>
</gene>
<dbReference type="AlphaFoldDB" id="A0A447CRV1"/>
<evidence type="ECO:0000313" key="2">
    <source>
        <dbReference type="EMBL" id="VCU07920.1"/>
    </source>
</evidence>
<dbReference type="Gene3D" id="3.10.450.50">
    <property type="match status" value="1"/>
</dbReference>
<proteinExistence type="predicted"/>
<feature type="domain" description="DUF4440" evidence="1">
    <location>
        <begin position="12"/>
        <end position="114"/>
    </location>
</feature>
<dbReference type="RefSeq" id="WP_244601478.1">
    <property type="nucleotide sequence ID" value="NZ_UWOC01000069.1"/>
</dbReference>
<dbReference type="SUPFAM" id="SSF54427">
    <property type="entry name" value="NTF2-like"/>
    <property type="match status" value="1"/>
</dbReference>
<dbReference type="InterPro" id="IPR032710">
    <property type="entry name" value="NTF2-like_dom_sf"/>
</dbReference>
<dbReference type="Pfam" id="PF14534">
    <property type="entry name" value="DUF4440"/>
    <property type="match status" value="1"/>
</dbReference>
<dbReference type="EMBL" id="UWOC01000069">
    <property type="protein sequence ID" value="VCU07920.1"/>
    <property type="molecule type" value="Genomic_DNA"/>
</dbReference>
<name>A0A447CRV1_9BRAD</name>
<dbReference type="Proteomes" id="UP000289200">
    <property type="component" value="Unassembled WGS sequence"/>
</dbReference>
<sequence length="130" mass="13965">MSFNVTEPQRMNEAFARAFNTRKIDNLLGLYEPAAVLLTDGSGERCIGLSAIAPELAKLLKAPGVMTSHNNFCVVHDDLALLRADWKLTTEDGGVIAAGSSAEVARKQPDGRWLYVIDHAAGACLPRVGD</sequence>
<comment type="caution">
    <text evidence="2">The sequence shown here is derived from an EMBL/GenBank/DDBJ whole genome shotgun (WGS) entry which is preliminary data.</text>
</comment>
<dbReference type="InterPro" id="IPR027843">
    <property type="entry name" value="DUF4440"/>
</dbReference>
<evidence type="ECO:0000259" key="1">
    <source>
        <dbReference type="Pfam" id="PF14534"/>
    </source>
</evidence>
<protein>
    <recommendedName>
        <fullName evidence="1">DUF4440 domain-containing protein</fullName>
    </recommendedName>
</protein>
<evidence type="ECO:0000313" key="3">
    <source>
        <dbReference type="Proteomes" id="UP000289200"/>
    </source>
</evidence>
<keyword evidence="3" id="KW-1185">Reference proteome</keyword>
<organism evidence="2 3">
    <name type="scientific">Rhodoplanes serenus</name>
    <dbReference type="NCBI Taxonomy" id="200615"/>
    <lineage>
        <taxon>Bacteria</taxon>
        <taxon>Pseudomonadati</taxon>
        <taxon>Pseudomonadota</taxon>
        <taxon>Alphaproteobacteria</taxon>
        <taxon>Hyphomicrobiales</taxon>
        <taxon>Nitrobacteraceae</taxon>
        <taxon>Rhodoplanes</taxon>
    </lineage>
</organism>